<keyword evidence="2" id="KW-0489">Methyltransferase</keyword>
<dbReference type="Proteomes" id="UP001623232">
    <property type="component" value="Chromosome"/>
</dbReference>
<dbReference type="GO" id="GO:0008168">
    <property type="term" value="F:methyltransferase activity"/>
    <property type="evidence" value="ECO:0007669"/>
    <property type="project" value="UniProtKB-KW"/>
</dbReference>
<sequence length="224" mass="25129">MAHIEHLKSLCPLEGLDVVDVGAGDGVYSRQLDAAGAKVTAIEIDPEKVERAKENLPGSIDVKLGAAENLPLTFGSQDLVCLFFSLHHVPIAAQPAAFDEFRRVLGTNGRLHIVEPYPYGTMFDVVRLVEDETIVRTISHQLLNHMDRDQRFALENKREYVLTREYPSFEFFLEKIVLPDPARAKTYEAVAPEMADTFNRAVEYLDGRFVLHQPCAAYHFSVTG</sequence>
<dbReference type="Pfam" id="PF08241">
    <property type="entry name" value="Methyltransf_11"/>
    <property type="match status" value="1"/>
</dbReference>
<feature type="domain" description="Methyltransferase type 11" evidence="1">
    <location>
        <begin position="19"/>
        <end position="112"/>
    </location>
</feature>
<dbReference type="GO" id="GO:0032259">
    <property type="term" value="P:methylation"/>
    <property type="evidence" value="ECO:0007669"/>
    <property type="project" value="UniProtKB-KW"/>
</dbReference>
<evidence type="ECO:0000259" key="1">
    <source>
        <dbReference type="Pfam" id="PF08241"/>
    </source>
</evidence>
<gene>
    <name evidence="2" type="ORF">QEZ52_04835</name>
</gene>
<dbReference type="InterPro" id="IPR013216">
    <property type="entry name" value="Methyltransf_11"/>
</dbReference>
<dbReference type="SUPFAM" id="SSF53335">
    <property type="entry name" value="S-adenosyl-L-methionine-dependent methyltransferases"/>
    <property type="match status" value="1"/>
</dbReference>
<dbReference type="InterPro" id="IPR029063">
    <property type="entry name" value="SAM-dependent_MTases_sf"/>
</dbReference>
<dbReference type="Gene3D" id="3.40.50.150">
    <property type="entry name" value="Vaccinia Virus protein VP39"/>
    <property type="match status" value="1"/>
</dbReference>
<protein>
    <submittedName>
        <fullName evidence="2">Class I SAM-dependent methyltransferase</fullName>
        <ecNumber evidence="2">2.1.1.-</ecNumber>
    </submittedName>
</protein>
<dbReference type="CDD" id="cd02440">
    <property type="entry name" value="AdoMet_MTases"/>
    <property type="match status" value="1"/>
</dbReference>
<name>A0ABZ2XUU4_9RHOB</name>
<dbReference type="EMBL" id="CP123584">
    <property type="protein sequence ID" value="WZK89876.1"/>
    <property type="molecule type" value="Genomic_DNA"/>
</dbReference>
<keyword evidence="2" id="KW-0808">Transferase</keyword>
<organism evidence="2 3">
    <name type="scientific">Aliisedimentitalea scapharcae</name>
    <dbReference type="NCBI Taxonomy" id="1524259"/>
    <lineage>
        <taxon>Bacteria</taxon>
        <taxon>Pseudomonadati</taxon>
        <taxon>Pseudomonadota</taxon>
        <taxon>Alphaproteobacteria</taxon>
        <taxon>Rhodobacterales</taxon>
        <taxon>Roseobacteraceae</taxon>
        <taxon>Aliisedimentitalea</taxon>
    </lineage>
</organism>
<evidence type="ECO:0000313" key="2">
    <source>
        <dbReference type="EMBL" id="WZK89876.1"/>
    </source>
</evidence>
<evidence type="ECO:0000313" key="3">
    <source>
        <dbReference type="Proteomes" id="UP001623232"/>
    </source>
</evidence>
<keyword evidence="3" id="KW-1185">Reference proteome</keyword>
<accession>A0ABZ2XUU4</accession>
<dbReference type="PANTHER" id="PTHR43861:SF1">
    <property type="entry name" value="TRANS-ACONITATE 2-METHYLTRANSFERASE"/>
    <property type="match status" value="1"/>
</dbReference>
<dbReference type="RefSeq" id="WP_406648344.1">
    <property type="nucleotide sequence ID" value="NZ_CP123584.1"/>
</dbReference>
<proteinExistence type="predicted"/>
<dbReference type="PANTHER" id="PTHR43861">
    <property type="entry name" value="TRANS-ACONITATE 2-METHYLTRANSFERASE-RELATED"/>
    <property type="match status" value="1"/>
</dbReference>
<dbReference type="EC" id="2.1.1.-" evidence="2"/>
<reference evidence="2 3" key="1">
    <citation type="submission" date="2023-04" db="EMBL/GenBank/DDBJ databases">
        <title>Complete genome sequence of Alisedimentitalea scapharcae.</title>
        <authorList>
            <person name="Rong J.-C."/>
            <person name="Yi M.-L."/>
            <person name="Zhao Q."/>
        </authorList>
    </citation>
    <scope>NUCLEOTIDE SEQUENCE [LARGE SCALE GENOMIC DNA]</scope>
    <source>
        <strain evidence="2 3">KCTC 42119</strain>
    </source>
</reference>